<keyword evidence="7" id="KW-1185">Reference proteome</keyword>
<reference evidence="6 7" key="1">
    <citation type="submission" date="2024-06" db="EMBL/GenBank/DDBJ databases">
        <title>A chromosome level genome sequence of Diviner's sage (Salvia divinorum).</title>
        <authorList>
            <person name="Ford S.A."/>
            <person name="Ro D.-K."/>
            <person name="Ness R.W."/>
            <person name="Phillips M.A."/>
        </authorList>
    </citation>
    <scope>NUCLEOTIDE SEQUENCE [LARGE SCALE GENOMIC DNA]</scope>
    <source>
        <strain evidence="6">SAF-2024a</strain>
        <tissue evidence="6">Leaf</tissue>
    </source>
</reference>
<evidence type="ECO:0000256" key="4">
    <source>
        <dbReference type="SAM" id="MobiDB-lite"/>
    </source>
</evidence>
<dbReference type="GO" id="GO:0016706">
    <property type="term" value="F:2-oxoglutarate-dependent dioxygenase activity"/>
    <property type="evidence" value="ECO:0007669"/>
    <property type="project" value="UniProtKB-ARBA"/>
</dbReference>
<feature type="region of interest" description="Disordered" evidence="4">
    <location>
        <begin position="15"/>
        <end position="41"/>
    </location>
</feature>
<dbReference type="GO" id="GO:0009805">
    <property type="term" value="P:coumarin biosynthetic process"/>
    <property type="evidence" value="ECO:0007669"/>
    <property type="project" value="UniProtKB-ARBA"/>
</dbReference>
<gene>
    <name evidence="6" type="ORF">AAHA92_17024</name>
</gene>
<sequence length="341" mass="38833">MTTLQNFSSYPPFFRPNQGVVNGQHSLENSTEFDSDSSPQSEQLPIIDFEALDRAHLSEVCREWGMFRLTNHGVSAELLSQLHDHANKLFSQDFESKEGIPSTPMLYFWGNPALTMSANAHQKGPRADNHHNWLEGLNVSLTNISQSYCQDPLLESFRCLLEEYVGHQTRLAKTIFSDMGEDLGLPPAKSRSYLSPPTGIIRVYRYLRCPAADRRWGIHDHTDSSVLSIIHQDQVGGLQVFKNNQWMDVEPIHDTLIVNLGDMMQAMSDDKYVSVRHRVKVNRVKERVSIGYFVFPAEDGVIESSNYKPFTYADFKARNELDLKILGAKIGLPRFRKEQSV</sequence>
<dbReference type="Pfam" id="PF03171">
    <property type="entry name" value="2OG-FeII_Oxy"/>
    <property type="match status" value="1"/>
</dbReference>
<evidence type="ECO:0000313" key="6">
    <source>
        <dbReference type="EMBL" id="KAL1548840.1"/>
    </source>
</evidence>
<evidence type="ECO:0000313" key="7">
    <source>
        <dbReference type="Proteomes" id="UP001567538"/>
    </source>
</evidence>
<dbReference type="Proteomes" id="UP001567538">
    <property type="component" value="Unassembled WGS sequence"/>
</dbReference>
<comment type="caution">
    <text evidence="6">The sequence shown here is derived from an EMBL/GenBank/DDBJ whole genome shotgun (WGS) entry which is preliminary data.</text>
</comment>
<dbReference type="GO" id="GO:0046872">
    <property type="term" value="F:metal ion binding"/>
    <property type="evidence" value="ECO:0007669"/>
    <property type="project" value="UniProtKB-KW"/>
</dbReference>
<dbReference type="Pfam" id="PF14226">
    <property type="entry name" value="DIOX_N"/>
    <property type="match status" value="1"/>
</dbReference>
<dbReference type="InterPro" id="IPR005123">
    <property type="entry name" value="Oxoglu/Fe-dep_dioxygenase_dom"/>
</dbReference>
<keyword evidence="1 3" id="KW-0479">Metal-binding</keyword>
<feature type="domain" description="Fe2OG dioxygenase" evidence="5">
    <location>
        <begin position="196"/>
        <end position="296"/>
    </location>
</feature>
<evidence type="ECO:0000259" key="5">
    <source>
        <dbReference type="PROSITE" id="PS51471"/>
    </source>
</evidence>
<dbReference type="EMBL" id="JBEAFC010000007">
    <property type="protein sequence ID" value="KAL1548840.1"/>
    <property type="molecule type" value="Genomic_DNA"/>
</dbReference>
<evidence type="ECO:0000256" key="2">
    <source>
        <dbReference type="ARBA" id="ARBA00023004"/>
    </source>
</evidence>
<protein>
    <submittedName>
        <fullName evidence="6">Gibberellin 2-beta-dioxygenase 6</fullName>
    </submittedName>
</protein>
<dbReference type="InterPro" id="IPR044861">
    <property type="entry name" value="IPNS-like_FE2OG_OXY"/>
</dbReference>
<dbReference type="PRINTS" id="PR00682">
    <property type="entry name" value="IPNSYNTHASE"/>
</dbReference>
<organism evidence="6 7">
    <name type="scientific">Salvia divinorum</name>
    <name type="common">Maria pastora</name>
    <name type="synonym">Diviner's sage</name>
    <dbReference type="NCBI Taxonomy" id="28513"/>
    <lineage>
        <taxon>Eukaryota</taxon>
        <taxon>Viridiplantae</taxon>
        <taxon>Streptophyta</taxon>
        <taxon>Embryophyta</taxon>
        <taxon>Tracheophyta</taxon>
        <taxon>Spermatophyta</taxon>
        <taxon>Magnoliopsida</taxon>
        <taxon>eudicotyledons</taxon>
        <taxon>Gunneridae</taxon>
        <taxon>Pentapetalae</taxon>
        <taxon>asterids</taxon>
        <taxon>lamiids</taxon>
        <taxon>Lamiales</taxon>
        <taxon>Lamiaceae</taxon>
        <taxon>Nepetoideae</taxon>
        <taxon>Mentheae</taxon>
        <taxon>Salviinae</taxon>
        <taxon>Salvia</taxon>
        <taxon>Salvia subgen. Calosphace</taxon>
    </lineage>
</organism>
<comment type="similarity">
    <text evidence="3">Belongs to the iron/ascorbate-dependent oxidoreductase family.</text>
</comment>
<dbReference type="GO" id="GO:0002238">
    <property type="term" value="P:response to molecule of fungal origin"/>
    <property type="evidence" value="ECO:0007669"/>
    <property type="project" value="UniProtKB-ARBA"/>
</dbReference>
<dbReference type="InterPro" id="IPR027443">
    <property type="entry name" value="IPNS-like_sf"/>
</dbReference>
<dbReference type="AlphaFoldDB" id="A0ABD1GYL6"/>
<dbReference type="Gene3D" id="2.60.120.330">
    <property type="entry name" value="B-lactam Antibiotic, Isopenicillin N Synthase, Chain"/>
    <property type="match status" value="1"/>
</dbReference>
<dbReference type="SUPFAM" id="SSF51197">
    <property type="entry name" value="Clavaminate synthase-like"/>
    <property type="match status" value="1"/>
</dbReference>
<dbReference type="PROSITE" id="PS51471">
    <property type="entry name" value="FE2OG_OXY"/>
    <property type="match status" value="1"/>
</dbReference>
<dbReference type="InterPro" id="IPR050231">
    <property type="entry name" value="Iron_ascorbate_oxido_reductase"/>
</dbReference>
<keyword evidence="3" id="KW-0560">Oxidoreductase</keyword>
<dbReference type="PANTHER" id="PTHR47990">
    <property type="entry name" value="2-OXOGLUTARATE (2OG) AND FE(II)-DEPENDENT OXYGENASE SUPERFAMILY PROTEIN-RELATED"/>
    <property type="match status" value="1"/>
</dbReference>
<accession>A0ABD1GYL6</accession>
<evidence type="ECO:0000256" key="3">
    <source>
        <dbReference type="RuleBase" id="RU003682"/>
    </source>
</evidence>
<feature type="compositionally biased region" description="Polar residues" evidence="4">
    <location>
        <begin position="19"/>
        <end position="41"/>
    </location>
</feature>
<proteinExistence type="inferred from homology"/>
<evidence type="ECO:0000256" key="1">
    <source>
        <dbReference type="ARBA" id="ARBA00022723"/>
    </source>
</evidence>
<keyword evidence="2 3" id="KW-0408">Iron</keyword>
<name>A0ABD1GYL6_SALDI</name>
<dbReference type="InterPro" id="IPR026992">
    <property type="entry name" value="DIOX_N"/>
</dbReference>